<evidence type="ECO:0000313" key="5">
    <source>
        <dbReference type="Proteomes" id="UP000249922"/>
    </source>
</evidence>
<dbReference type="InterPro" id="IPR027051">
    <property type="entry name" value="XdhC_Rossmann_dom"/>
</dbReference>
<gene>
    <name evidence="4" type="ORF">DPM13_02325</name>
</gene>
<protein>
    <submittedName>
        <fullName evidence="4">XdhC family protein</fullName>
    </submittedName>
</protein>
<keyword evidence="5" id="KW-1185">Reference proteome</keyword>
<dbReference type="InterPro" id="IPR003777">
    <property type="entry name" value="XdhC_CoxI"/>
</dbReference>
<dbReference type="PANTHER" id="PTHR30388">
    <property type="entry name" value="ALDEHYDE OXIDOREDUCTASE MOLYBDENUM COFACTOR ASSEMBLY PROTEIN"/>
    <property type="match status" value="1"/>
</dbReference>
<feature type="domain" description="XdhC Rossmann" evidence="3">
    <location>
        <begin position="193"/>
        <end position="328"/>
    </location>
</feature>
<dbReference type="Pfam" id="PF02625">
    <property type="entry name" value="XdhC_CoxI"/>
    <property type="match status" value="1"/>
</dbReference>
<evidence type="ECO:0000256" key="1">
    <source>
        <dbReference type="SAM" id="MobiDB-lite"/>
    </source>
</evidence>
<dbReference type="InterPro" id="IPR052698">
    <property type="entry name" value="MoCofactor_Util/Proc"/>
</dbReference>
<proteinExistence type="predicted"/>
<sequence>MSDRTARATGRFRAICKRAIERIARRRVEPPASPRTSHADVRSFPPPGSGPQRYRPEGAPIRPAAGPLAARRSAGGDCGHAGPGLSAGRRGLVIEPDGTLHGQLSAGCIDRDVALHAAQALADGQPRRLRYGAGSPFRDLQLPCGGTLDILVEPRPDPAAVARAQADLAARRMAELPLGPLQLRIRPALRCLTFGSGPEARLFADLVHATGWLTELYAPDPDTLAGCGFPHGSCLHGWPEGVASDPHSAVVLFFHDHDREIAVLEHALARPAFYIGAMGSLRAAGNRLAALQARGVPPENLARLRDRIGLIPSVRDPRSLAVSVLADVAAAAAPA</sequence>
<dbReference type="Pfam" id="PF13478">
    <property type="entry name" value="XdhC_C"/>
    <property type="match status" value="1"/>
</dbReference>
<dbReference type="PANTHER" id="PTHR30388:SF4">
    <property type="entry name" value="MOLYBDENUM COFACTOR INSERTION CHAPERONE PAOD"/>
    <property type="match status" value="1"/>
</dbReference>
<organism evidence="4 5">
    <name type="scientific">Paracoccus mutanolyticus</name>
    <dbReference type="NCBI Taxonomy" id="1499308"/>
    <lineage>
        <taxon>Bacteria</taxon>
        <taxon>Pseudomonadati</taxon>
        <taxon>Pseudomonadota</taxon>
        <taxon>Alphaproteobacteria</taxon>
        <taxon>Rhodobacterales</taxon>
        <taxon>Paracoccaceae</taxon>
        <taxon>Paracoccus</taxon>
    </lineage>
</organism>
<dbReference type="Proteomes" id="UP000249922">
    <property type="component" value="Chromosome"/>
</dbReference>
<dbReference type="Gene3D" id="3.40.50.720">
    <property type="entry name" value="NAD(P)-binding Rossmann-like Domain"/>
    <property type="match status" value="1"/>
</dbReference>
<feature type="domain" description="XdhC- CoxI" evidence="2">
    <location>
        <begin position="92"/>
        <end position="132"/>
    </location>
</feature>
<evidence type="ECO:0000259" key="2">
    <source>
        <dbReference type="Pfam" id="PF02625"/>
    </source>
</evidence>
<reference evidence="4 5" key="1">
    <citation type="submission" date="2018-06" db="EMBL/GenBank/DDBJ databases">
        <title>Complete genome sequence of Paracoccus mutanolyticus strain RSP-02 isolated from cellulosic waste.</title>
        <authorList>
            <person name="Amrutha R.N."/>
            <person name="Shrivastav A."/>
            <person name="Buddana S.K."/>
            <person name="Deshpande U."/>
            <person name="Prakasham R.S."/>
        </authorList>
    </citation>
    <scope>NUCLEOTIDE SEQUENCE [LARGE SCALE GENOMIC DNA]</scope>
    <source>
        <strain evidence="4 5">RSP-02</strain>
    </source>
</reference>
<name>A0ABM6WPD3_9RHOB</name>
<dbReference type="EMBL" id="CP030239">
    <property type="protein sequence ID" value="AWX92461.1"/>
    <property type="molecule type" value="Genomic_DNA"/>
</dbReference>
<evidence type="ECO:0000313" key="4">
    <source>
        <dbReference type="EMBL" id="AWX92461.1"/>
    </source>
</evidence>
<feature type="region of interest" description="Disordered" evidence="1">
    <location>
        <begin position="23"/>
        <end position="82"/>
    </location>
</feature>
<evidence type="ECO:0000259" key="3">
    <source>
        <dbReference type="Pfam" id="PF13478"/>
    </source>
</evidence>
<accession>A0ABM6WPD3</accession>